<protein>
    <submittedName>
        <fullName evidence="1">Uncharacterized protein</fullName>
    </submittedName>
</protein>
<sequence>MADLWGGLFIMQVLWLVTTTARPSCDDAKNCLNLELRTCGAPASSDWIGILAIVRDAWHQTGSTRTELVWSRSVFCRDSHASRRQEAAPVKRPGRDPRDRAVSRPSLRVQLMHLDEAQEASTGRQVASLQSSATLSHARLTRDGHPRSTPLHRRDSIRDGGTGRTAAAPQLAASKLGVLVPSTPNTEILPAMRSPCHGNGDPAAFRPPQAAPIGQSPELLRAAALLE</sequence>
<evidence type="ECO:0000313" key="1">
    <source>
        <dbReference type="EMBL" id="KAL3957412.1"/>
    </source>
</evidence>
<dbReference type="EMBL" id="JBGNUJ010000007">
    <property type="protein sequence ID" value="KAL3957412.1"/>
    <property type="molecule type" value="Genomic_DNA"/>
</dbReference>
<gene>
    <name evidence="1" type="ORF">ACCO45_007990</name>
</gene>
<name>A0ACC4DM02_PURLI</name>
<organism evidence="1 2">
    <name type="scientific">Purpureocillium lilacinum</name>
    <name type="common">Paecilomyces lilacinus</name>
    <dbReference type="NCBI Taxonomy" id="33203"/>
    <lineage>
        <taxon>Eukaryota</taxon>
        <taxon>Fungi</taxon>
        <taxon>Dikarya</taxon>
        <taxon>Ascomycota</taxon>
        <taxon>Pezizomycotina</taxon>
        <taxon>Sordariomycetes</taxon>
        <taxon>Hypocreomycetidae</taxon>
        <taxon>Hypocreales</taxon>
        <taxon>Ophiocordycipitaceae</taxon>
        <taxon>Purpureocillium</taxon>
    </lineage>
</organism>
<proteinExistence type="predicted"/>
<reference evidence="1" key="1">
    <citation type="submission" date="2024-12" db="EMBL/GenBank/DDBJ databases">
        <title>Comparative genomics and development of molecular markers within Purpureocillium lilacinum and among Purpureocillium species.</title>
        <authorList>
            <person name="Yeh Z.-Y."/>
            <person name="Ni N.-T."/>
            <person name="Lo P.-H."/>
            <person name="Mushyakhwo K."/>
            <person name="Lin C.-F."/>
            <person name="Nai Y.-S."/>
        </authorList>
    </citation>
    <scope>NUCLEOTIDE SEQUENCE</scope>
    <source>
        <strain evidence="1">NCHU-NPUST-175</strain>
    </source>
</reference>
<accession>A0ACC4DM02</accession>
<keyword evidence="2" id="KW-1185">Reference proteome</keyword>
<evidence type="ECO:0000313" key="2">
    <source>
        <dbReference type="Proteomes" id="UP001638806"/>
    </source>
</evidence>
<dbReference type="Proteomes" id="UP001638806">
    <property type="component" value="Unassembled WGS sequence"/>
</dbReference>
<comment type="caution">
    <text evidence="1">The sequence shown here is derived from an EMBL/GenBank/DDBJ whole genome shotgun (WGS) entry which is preliminary data.</text>
</comment>